<dbReference type="Pfam" id="PF00535">
    <property type="entry name" value="Glycos_transf_2"/>
    <property type="match status" value="1"/>
</dbReference>
<evidence type="ECO:0000256" key="4">
    <source>
        <dbReference type="ARBA" id="ARBA00023136"/>
    </source>
</evidence>
<feature type="transmembrane region" description="Helical" evidence="5">
    <location>
        <begin position="257"/>
        <end position="275"/>
    </location>
</feature>
<dbReference type="STRING" id="29422.Lbru_0191"/>
<keyword evidence="4 5" id="KW-0472">Membrane</keyword>
<protein>
    <submittedName>
        <fullName evidence="8">Glycosyltransferase</fullName>
    </submittedName>
</protein>
<sequence>MSFKNYPVLIIPAYNPDQRLIQLLKEHKELFGEQECIIVNDGSHAESLTIFKQLEMQGYKVLHHEQNQGKGAALKTAMNYYLAFFSEATPGVITADADGQHSVRDIIHLSKKFHETPEKLYLGVRQIARGDIPLRSRVGNVLTKFLFNFLTRSRIKDTQTGLRGIPTQLIRALVKTSTTRYEFEFEMFFVAKKQHVQIEQLAIETIYIDNNKGSHFNPLLDSLRIYFIFLRFCSVAIFSFLLDFSLFSIFFWGCNQLALAVLGARLISAPVNFILNKKISFKSQKKVLLSAIQYFILVAIMGISSFYVMNLIQYIGVNIYFSKALAELLIFLANFFIQYLIIFTKRSNFVGINPSA</sequence>
<organism evidence="8 9">
    <name type="scientific">Legionella brunensis</name>
    <dbReference type="NCBI Taxonomy" id="29422"/>
    <lineage>
        <taxon>Bacteria</taxon>
        <taxon>Pseudomonadati</taxon>
        <taxon>Pseudomonadota</taxon>
        <taxon>Gammaproteobacteria</taxon>
        <taxon>Legionellales</taxon>
        <taxon>Legionellaceae</taxon>
        <taxon>Legionella</taxon>
    </lineage>
</organism>
<accession>A0A0W0SUC9</accession>
<gene>
    <name evidence="8" type="ORF">Lbru_0191</name>
</gene>
<dbReference type="PANTHER" id="PTHR10859:SF114">
    <property type="entry name" value="DOLICHOL-PHOSPHATE MANNOSYLTRANSFERASE"/>
    <property type="match status" value="1"/>
</dbReference>
<feature type="domain" description="GtrA/DPMS transmembrane" evidence="7">
    <location>
        <begin position="231"/>
        <end position="343"/>
    </location>
</feature>
<proteinExistence type="predicted"/>
<dbReference type="InterPro" id="IPR001173">
    <property type="entry name" value="Glyco_trans_2-like"/>
</dbReference>
<keyword evidence="3 5" id="KW-1133">Transmembrane helix</keyword>
<evidence type="ECO:0000256" key="5">
    <source>
        <dbReference type="SAM" id="Phobius"/>
    </source>
</evidence>
<evidence type="ECO:0000259" key="6">
    <source>
        <dbReference type="Pfam" id="PF00535"/>
    </source>
</evidence>
<keyword evidence="9" id="KW-1185">Reference proteome</keyword>
<reference evidence="8 9" key="1">
    <citation type="submission" date="2015-11" db="EMBL/GenBank/DDBJ databases">
        <title>Genomic analysis of 38 Legionella species identifies large and diverse effector repertoires.</title>
        <authorList>
            <person name="Burstein D."/>
            <person name="Amaro F."/>
            <person name="Zusman T."/>
            <person name="Lifshitz Z."/>
            <person name="Cohen O."/>
            <person name="Gilbert J.A."/>
            <person name="Pupko T."/>
            <person name="Shuman H.A."/>
            <person name="Segal G."/>
        </authorList>
    </citation>
    <scope>NUCLEOTIDE SEQUENCE [LARGE SCALE GENOMIC DNA]</scope>
    <source>
        <strain evidence="8 9">ATCC 43878</strain>
    </source>
</reference>
<dbReference type="GO" id="GO:0016020">
    <property type="term" value="C:membrane"/>
    <property type="evidence" value="ECO:0007669"/>
    <property type="project" value="UniProtKB-SubCell"/>
</dbReference>
<dbReference type="Pfam" id="PF04138">
    <property type="entry name" value="GtrA_DPMS_TM"/>
    <property type="match status" value="1"/>
</dbReference>
<dbReference type="CDD" id="cd04179">
    <property type="entry name" value="DPM_DPG-synthase_like"/>
    <property type="match status" value="1"/>
</dbReference>
<evidence type="ECO:0000313" key="8">
    <source>
        <dbReference type="EMBL" id="KTC86962.1"/>
    </source>
</evidence>
<evidence type="ECO:0000256" key="2">
    <source>
        <dbReference type="ARBA" id="ARBA00022692"/>
    </source>
</evidence>
<dbReference type="PATRIC" id="fig|29422.6.peg.197"/>
<dbReference type="Proteomes" id="UP000054742">
    <property type="component" value="Unassembled WGS sequence"/>
</dbReference>
<dbReference type="InterPro" id="IPR007267">
    <property type="entry name" value="GtrA_DPMS_TM"/>
</dbReference>
<dbReference type="RefSeq" id="WP_058440305.1">
    <property type="nucleotide sequence ID" value="NZ_CAAAHU010000001.1"/>
</dbReference>
<feature type="transmembrane region" description="Helical" evidence="5">
    <location>
        <begin position="287"/>
        <end position="308"/>
    </location>
</feature>
<name>A0A0W0SUC9_9GAMM</name>
<dbReference type="Gene3D" id="3.90.550.10">
    <property type="entry name" value="Spore Coat Polysaccharide Biosynthesis Protein SpsA, Chain A"/>
    <property type="match status" value="1"/>
</dbReference>
<evidence type="ECO:0000256" key="3">
    <source>
        <dbReference type="ARBA" id="ARBA00022989"/>
    </source>
</evidence>
<feature type="transmembrane region" description="Helical" evidence="5">
    <location>
        <begin position="225"/>
        <end position="251"/>
    </location>
</feature>
<dbReference type="PANTHER" id="PTHR10859">
    <property type="entry name" value="GLYCOSYL TRANSFERASE"/>
    <property type="match status" value="1"/>
</dbReference>
<dbReference type="GO" id="GO:0000271">
    <property type="term" value="P:polysaccharide biosynthetic process"/>
    <property type="evidence" value="ECO:0007669"/>
    <property type="project" value="InterPro"/>
</dbReference>
<evidence type="ECO:0000259" key="7">
    <source>
        <dbReference type="Pfam" id="PF04138"/>
    </source>
</evidence>
<dbReference type="InterPro" id="IPR029044">
    <property type="entry name" value="Nucleotide-diphossugar_trans"/>
</dbReference>
<dbReference type="SUPFAM" id="SSF53448">
    <property type="entry name" value="Nucleotide-diphospho-sugar transferases"/>
    <property type="match status" value="1"/>
</dbReference>
<dbReference type="AlphaFoldDB" id="A0A0W0SUC9"/>
<evidence type="ECO:0000256" key="1">
    <source>
        <dbReference type="ARBA" id="ARBA00004141"/>
    </source>
</evidence>
<dbReference type="EMBL" id="LNXV01000003">
    <property type="protein sequence ID" value="KTC86962.1"/>
    <property type="molecule type" value="Genomic_DNA"/>
</dbReference>
<comment type="caution">
    <text evidence="8">The sequence shown here is derived from an EMBL/GenBank/DDBJ whole genome shotgun (WGS) entry which is preliminary data.</text>
</comment>
<keyword evidence="8" id="KW-0808">Transferase</keyword>
<feature type="domain" description="Glycosyltransferase 2-like" evidence="6">
    <location>
        <begin position="9"/>
        <end position="158"/>
    </location>
</feature>
<dbReference type="GO" id="GO:0016740">
    <property type="term" value="F:transferase activity"/>
    <property type="evidence" value="ECO:0007669"/>
    <property type="project" value="UniProtKB-KW"/>
</dbReference>
<evidence type="ECO:0000313" key="9">
    <source>
        <dbReference type="Proteomes" id="UP000054742"/>
    </source>
</evidence>
<dbReference type="OrthoDB" id="9808633at2"/>
<comment type="subcellular location">
    <subcellularLocation>
        <location evidence="1">Membrane</location>
        <topology evidence="1">Multi-pass membrane protein</topology>
    </subcellularLocation>
</comment>
<feature type="transmembrane region" description="Helical" evidence="5">
    <location>
        <begin position="320"/>
        <end position="342"/>
    </location>
</feature>
<keyword evidence="2 5" id="KW-0812">Transmembrane</keyword>
<dbReference type="GO" id="GO:0006487">
    <property type="term" value="P:protein N-linked glycosylation"/>
    <property type="evidence" value="ECO:0007669"/>
    <property type="project" value="TreeGrafter"/>
</dbReference>